<protein>
    <submittedName>
        <fullName evidence="1">DNA-binding protein</fullName>
    </submittedName>
</protein>
<dbReference type="Proteomes" id="UP001606301">
    <property type="component" value="Unassembled WGS sequence"/>
</dbReference>
<name>A0ABW7FQB6_9BURK</name>
<dbReference type="GO" id="GO:0003677">
    <property type="term" value="F:DNA binding"/>
    <property type="evidence" value="ECO:0007669"/>
    <property type="project" value="UniProtKB-KW"/>
</dbReference>
<dbReference type="Gene3D" id="1.10.260.40">
    <property type="entry name" value="lambda repressor-like DNA-binding domains"/>
    <property type="match status" value="1"/>
</dbReference>
<gene>
    <name evidence="1" type="ORF">ACG0Z3_22905</name>
</gene>
<comment type="caution">
    <text evidence="1">The sequence shown here is derived from an EMBL/GenBank/DDBJ whole genome shotgun (WGS) entry which is preliminary data.</text>
</comment>
<accession>A0ABW7FQB6</accession>
<dbReference type="InterPro" id="IPR026365">
    <property type="entry name" value="BcepMu_gp16"/>
</dbReference>
<evidence type="ECO:0000313" key="1">
    <source>
        <dbReference type="EMBL" id="MFG6443548.1"/>
    </source>
</evidence>
<proteinExistence type="predicted"/>
<evidence type="ECO:0000313" key="2">
    <source>
        <dbReference type="Proteomes" id="UP001606301"/>
    </source>
</evidence>
<reference evidence="1 2" key="1">
    <citation type="submission" date="2024-08" db="EMBL/GenBank/DDBJ databases">
        <authorList>
            <person name="Lu H."/>
        </authorList>
    </citation>
    <scope>NUCLEOTIDE SEQUENCE [LARGE SCALE GENOMIC DNA]</scope>
    <source>
        <strain evidence="1 2">LKC17W</strain>
    </source>
</reference>
<dbReference type="InterPro" id="IPR010982">
    <property type="entry name" value="Lambda_DNA-bd_dom_sf"/>
</dbReference>
<dbReference type="RefSeq" id="WP_394402309.1">
    <property type="nucleotide sequence ID" value="NZ_JBIGHW010000031.1"/>
</dbReference>
<sequence length="81" mass="8936">MNTGPNDISWQAQVARVRADFNERGESIADWSRQHGFHPNAVYQVLGGYTQAMRGNAHRIAVALGIKQSPAPKEAKENSMT</sequence>
<organism evidence="1 2">
    <name type="scientific">Pelomonas margarita</name>
    <dbReference type="NCBI Taxonomy" id="3299031"/>
    <lineage>
        <taxon>Bacteria</taxon>
        <taxon>Pseudomonadati</taxon>
        <taxon>Pseudomonadota</taxon>
        <taxon>Betaproteobacteria</taxon>
        <taxon>Burkholderiales</taxon>
        <taxon>Sphaerotilaceae</taxon>
        <taxon>Roseateles</taxon>
    </lineage>
</organism>
<dbReference type="NCBIfam" id="TIGR04111">
    <property type="entry name" value="BcepMu_gp16"/>
    <property type="match status" value="1"/>
</dbReference>
<dbReference type="EMBL" id="JBIGHW010000031">
    <property type="protein sequence ID" value="MFG6443548.1"/>
    <property type="molecule type" value="Genomic_DNA"/>
</dbReference>
<keyword evidence="1" id="KW-0238">DNA-binding</keyword>
<keyword evidence="2" id="KW-1185">Reference proteome</keyword>